<name>A0ACB5PTN3_9BACT</name>
<dbReference type="EMBL" id="BMFN01000002">
    <property type="protein sequence ID" value="GGF70899.1"/>
    <property type="molecule type" value="Genomic_DNA"/>
</dbReference>
<organism evidence="1 2">
    <name type="scientific">Hymenobacter qilianensis</name>
    <dbReference type="NCBI Taxonomy" id="1385715"/>
    <lineage>
        <taxon>Bacteria</taxon>
        <taxon>Pseudomonadati</taxon>
        <taxon>Bacteroidota</taxon>
        <taxon>Cytophagia</taxon>
        <taxon>Cytophagales</taxon>
        <taxon>Hymenobacteraceae</taxon>
        <taxon>Hymenobacter</taxon>
    </lineage>
</organism>
<sequence length="74" mass="8590">MALAGVGFLFKLFPSMIFHIMKRFLRDNKIYFEVFSFLVIGICGLIITYYQYKVASQELAIHQSQASPLLRLEL</sequence>
<protein>
    <submittedName>
        <fullName evidence="1">Uncharacterized protein</fullName>
    </submittedName>
</protein>
<dbReference type="Proteomes" id="UP000605392">
    <property type="component" value="Unassembled WGS sequence"/>
</dbReference>
<proteinExistence type="predicted"/>
<evidence type="ECO:0000313" key="1">
    <source>
        <dbReference type="EMBL" id="GGF70899.1"/>
    </source>
</evidence>
<evidence type="ECO:0000313" key="2">
    <source>
        <dbReference type="Proteomes" id="UP000605392"/>
    </source>
</evidence>
<accession>A0ACB5PTN3</accession>
<reference evidence="1 2" key="1">
    <citation type="journal article" date="2019" name="Int. J. Syst. Evol. Microbiol.">
        <title>The Global Catalogue of Microorganisms (GCM) 10K type strain sequencing project: providing services to taxonomists for standard genome sequencing and annotation.</title>
        <authorList>
            <consortium name="The Broad Institute Genomics Platform"/>
            <consortium name="The Broad Institute Genome Sequencing Center for Infectious Disease"/>
            <person name="Wu L."/>
            <person name="Ma J."/>
        </authorList>
    </citation>
    <scope>NUCLEOTIDE SEQUENCE [LARGE SCALE GENOMIC DNA]</scope>
    <source>
        <strain evidence="1 2">CGMCC 1.12720</strain>
    </source>
</reference>
<keyword evidence="2" id="KW-1185">Reference proteome</keyword>
<comment type="caution">
    <text evidence="1">The sequence shown here is derived from an EMBL/GenBank/DDBJ whole genome shotgun (WGS) entry which is preliminary data.</text>
</comment>
<gene>
    <name evidence="1" type="ORF">GCM10011375_27510</name>
</gene>